<keyword evidence="9" id="KW-1185">Reference proteome</keyword>
<dbReference type="InterPro" id="IPR045863">
    <property type="entry name" value="CorA_TM1_TM2"/>
</dbReference>
<evidence type="ECO:0000256" key="4">
    <source>
        <dbReference type="ARBA" id="ARBA00022989"/>
    </source>
</evidence>
<protein>
    <recommendedName>
        <fullName evidence="10">Cora-domain-containing protein</fullName>
    </recommendedName>
</protein>
<proteinExistence type="inferred from homology"/>
<dbReference type="PANTHER" id="PTHR21535">
    <property type="entry name" value="MAGNESIUM AND COBALT TRANSPORT PROTEIN/MITOCHONDRIAL IMPORT INNER MEMBRANE TRANSLOCASE SUBUNIT TIM8"/>
    <property type="match status" value="1"/>
</dbReference>
<feature type="compositionally biased region" description="Polar residues" evidence="6">
    <location>
        <begin position="52"/>
        <end position="89"/>
    </location>
</feature>
<gene>
    <name evidence="8" type="ORF">INT43_007538</name>
</gene>
<comment type="similarity">
    <text evidence="2">Belongs to the CorA metal ion transporter (MIT) (TC 1.A.35) family.</text>
</comment>
<reference evidence="8" key="1">
    <citation type="submission" date="2020-12" db="EMBL/GenBank/DDBJ databases">
        <title>Metabolic potential, ecology and presence of endohyphal bacteria is reflected in genomic diversity of Mucoromycotina.</title>
        <authorList>
            <person name="Muszewska A."/>
            <person name="Okrasinska A."/>
            <person name="Steczkiewicz K."/>
            <person name="Drgas O."/>
            <person name="Orlowska M."/>
            <person name="Perlinska-Lenart U."/>
            <person name="Aleksandrzak-Piekarczyk T."/>
            <person name="Szatraj K."/>
            <person name="Zielenkiewicz U."/>
            <person name="Pilsyk S."/>
            <person name="Malc E."/>
            <person name="Mieczkowski P."/>
            <person name="Kruszewska J.S."/>
            <person name="Biernat P."/>
            <person name="Pawlowska J."/>
        </authorList>
    </citation>
    <scope>NUCLEOTIDE SEQUENCE</scope>
    <source>
        <strain evidence="8">WA0000067209</strain>
    </source>
</reference>
<dbReference type="InterPro" id="IPR044089">
    <property type="entry name" value="Alr1-like"/>
</dbReference>
<dbReference type="Gene3D" id="1.20.58.340">
    <property type="entry name" value="Magnesium transport protein CorA, transmembrane region"/>
    <property type="match status" value="2"/>
</dbReference>
<evidence type="ECO:0008006" key="10">
    <source>
        <dbReference type="Google" id="ProtNLM"/>
    </source>
</evidence>
<dbReference type="PANTHER" id="PTHR21535:SF51">
    <property type="entry name" value="MANGANESE RESISTANCE PROTEIN MNR2"/>
    <property type="match status" value="1"/>
</dbReference>
<keyword evidence="4 7" id="KW-1133">Transmembrane helix</keyword>
<dbReference type="AlphaFoldDB" id="A0A8H7PNX8"/>
<dbReference type="GO" id="GO:0015095">
    <property type="term" value="F:magnesium ion transmembrane transporter activity"/>
    <property type="evidence" value="ECO:0007669"/>
    <property type="project" value="InterPro"/>
</dbReference>
<comment type="subcellular location">
    <subcellularLocation>
        <location evidence="1">Membrane</location>
        <topology evidence="1">Multi-pass membrane protein</topology>
    </subcellularLocation>
</comment>
<dbReference type="Gene3D" id="3.30.460.20">
    <property type="entry name" value="CorA soluble domain-like"/>
    <property type="match status" value="1"/>
</dbReference>
<accession>A0A8H7PNX8</accession>
<comment type="caution">
    <text evidence="8">The sequence shown here is derived from an EMBL/GenBank/DDBJ whole genome shotgun (WGS) entry which is preliminary data.</text>
</comment>
<sequence>MASHPLNPRSLSHRRSSERSQTASINPQDDLVVNIDSPGRRFPNSLDMPRSPNLNIDCSTNRFPNSLDIPQSPNMAESPRSILSSPLSDTKNVNVEEDVCYPMRPVKHANSFDLNAVNDHEKTKLESSGFGNPVGDSDPLMSPIKKMDSHHSKGRKYSLYGDNAAKTTSLITNDMERFTLFSPNTGSFVASNLFKLLACESAWDNEKIKASEVIEGCQGWWLDVYCPTDDEMRIMGKMFHIHPLTIEDIQTQESREKCEIFQNYMFVSVRSFIQDSYSGDFLKPYSYYTLVFKQCAITIHFQMGPEPDNVRYRMNQLKDFIVVTPEWLNYALIDDITDAFAPLIQQIEMEVDSIDDLVLLLRQSEQSDMLRRIGSCRKRVMQLTRLLASKSDVVKALIKRSQDNKSTDEDSSEEAKTHHDVFLFLGDIQDHIITMLQNLSQYDAVLARSHSNYLAQINIELSSLSNGTNKVVNRLTFFATMAIPLNLIAGLFGMNVMVSIILSFNQVCYGIAKIFLSQRFLVSTITIIPFSFTS</sequence>
<feature type="region of interest" description="Disordered" evidence="6">
    <location>
        <begin position="123"/>
        <end position="151"/>
    </location>
</feature>
<name>A0A8H7PNX8_MORIS</name>
<evidence type="ECO:0000256" key="2">
    <source>
        <dbReference type="ARBA" id="ARBA00009765"/>
    </source>
</evidence>
<evidence type="ECO:0000313" key="8">
    <source>
        <dbReference type="EMBL" id="KAG2176884.1"/>
    </source>
</evidence>
<keyword evidence="5 7" id="KW-0472">Membrane</keyword>
<dbReference type="OrthoDB" id="29879at2759"/>
<organism evidence="8 9">
    <name type="scientific">Mortierella isabellina</name>
    <name type="common">Filamentous fungus</name>
    <name type="synonym">Umbelopsis isabellina</name>
    <dbReference type="NCBI Taxonomy" id="91625"/>
    <lineage>
        <taxon>Eukaryota</taxon>
        <taxon>Fungi</taxon>
        <taxon>Fungi incertae sedis</taxon>
        <taxon>Mucoromycota</taxon>
        <taxon>Mucoromycotina</taxon>
        <taxon>Umbelopsidomycetes</taxon>
        <taxon>Umbelopsidales</taxon>
        <taxon>Umbelopsidaceae</taxon>
        <taxon>Umbelopsis</taxon>
    </lineage>
</organism>
<evidence type="ECO:0000256" key="5">
    <source>
        <dbReference type="ARBA" id="ARBA00023136"/>
    </source>
</evidence>
<dbReference type="GO" id="GO:0016020">
    <property type="term" value="C:membrane"/>
    <property type="evidence" value="ECO:0007669"/>
    <property type="project" value="UniProtKB-SubCell"/>
</dbReference>
<dbReference type="EMBL" id="JAEPQZ010000009">
    <property type="protein sequence ID" value="KAG2176884.1"/>
    <property type="molecule type" value="Genomic_DNA"/>
</dbReference>
<dbReference type="Proteomes" id="UP000654370">
    <property type="component" value="Unassembled WGS sequence"/>
</dbReference>
<feature type="region of interest" description="Disordered" evidence="6">
    <location>
        <begin position="1"/>
        <end position="89"/>
    </location>
</feature>
<keyword evidence="3 7" id="KW-0812">Transmembrane</keyword>
<evidence type="ECO:0000256" key="7">
    <source>
        <dbReference type="SAM" id="Phobius"/>
    </source>
</evidence>
<evidence type="ECO:0000256" key="3">
    <source>
        <dbReference type="ARBA" id="ARBA00022692"/>
    </source>
</evidence>
<evidence type="ECO:0000313" key="9">
    <source>
        <dbReference type="Proteomes" id="UP000654370"/>
    </source>
</evidence>
<dbReference type="Pfam" id="PF01544">
    <property type="entry name" value="CorA"/>
    <property type="match status" value="1"/>
</dbReference>
<evidence type="ECO:0000256" key="6">
    <source>
        <dbReference type="SAM" id="MobiDB-lite"/>
    </source>
</evidence>
<dbReference type="GO" id="GO:0010961">
    <property type="term" value="P:intracellular magnesium ion homeostasis"/>
    <property type="evidence" value="ECO:0007669"/>
    <property type="project" value="TreeGrafter"/>
</dbReference>
<dbReference type="InterPro" id="IPR002523">
    <property type="entry name" value="MgTranspt_CorA/ZnTranspt_ZntB"/>
</dbReference>
<dbReference type="InterPro" id="IPR045861">
    <property type="entry name" value="CorA_cytoplasmic_dom"/>
</dbReference>
<dbReference type="CDD" id="cd12829">
    <property type="entry name" value="Alr1p-like"/>
    <property type="match status" value="1"/>
</dbReference>
<dbReference type="SUPFAM" id="SSF144083">
    <property type="entry name" value="Magnesium transport protein CorA, transmembrane region"/>
    <property type="match status" value="1"/>
</dbReference>
<dbReference type="SUPFAM" id="SSF143865">
    <property type="entry name" value="CorA soluble domain-like"/>
    <property type="match status" value="1"/>
</dbReference>
<evidence type="ECO:0000256" key="1">
    <source>
        <dbReference type="ARBA" id="ARBA00004141"/>
    </source>
</evidence>
<feature type="transmembrane region" description="Helical" evidence="7">
    <location>
        <begin position="475"/>
        <end position="502"/>
    </location>
</feature>